<feature type="region of interest" description="Disordered" evidence="6">
    <location>
        <begin position="175"/>
        <end position="197"/>
    </location>
</feature>
<feature type="transmembrane region" description="Helical" evidence="7">
    <location>
        <begin position="140"/>
        <end position="157"/>
    </location>
</feature>
<dbReference type="GeneID" id="5717985"/>
<dbReference type="AlphaFoldDB" id="A8ITL8"/>
<dbReference type="OMA" id="TSKGKMX"/>
<keyword evidence="5 7" id="KW-0472">Membrane</keyword>
<dbReference type="FunCoup" id="A8ITL8">
    <property type="interactions" value="2086"/>
</dbReference>
<gene>
    <name evidence="10" type="ORF">CHLRE_07g340650v5</name>
</gene>
<protein>
    <recommendedName>
        <fullName evidence="9">ER membrane protein complex subunit 7 beta-sandwich domain-containing protein</fullName>
    </recommendedName>
</protein>
<dbReference type="EMBL" id="CM008968">
    <property type="protein sequence ID" value="PNW81050.1"/>
    <property type="molecule type" value="Genomic_DNA"/>
</dbReference>
<evidence type="ECO:0000256" key="7">
    <source>
        <dbReference type="SAM" id="Phobius"/>
    </source>
</evidence>
<evidence type="ECO:0000256" key="5">
    <source>
        <dbReference type="ARBA" id="ARBA00023136"/>
    </source>
</evidence>
<accession>A8ITL8</accession>
<keyword evidence="3 8" id="KW-0732">Signal</keyword>
<feature type="compositionally biased region" description="Gly residues" evidence="6">
    <location>
        <begin position="175"/>
        <end position="190"/>
    </location>
</feature>
<keyword evidence="4 7" id="KW-1133">Transmembrane helix</keyword>
<evidence type="ECO:0000256" key="6">
    <source>
        <dbReference type="SAM" id="MobiDB-lite"/>
    </source>
</evidence>
<keyword evidence="11" id="KW-1185">Reference proteome</keyword>
<dbReference type="PANTHER" id="PTHR13605:SF4">
    <property type="entry name" value="ER MEMBRANE PROTEIN COMPLEX SUBUNIT 7"/>
    <property type="match status" value="1"/>
</dbReference>
<dbReference type="KEGG" id="cre:CHLRE_07g340650v5"/>
<dbReference type="eggNOG" id="KOG3306">
    <property type="taxonomic scope" value="Eukaryota"/>
</dbReference>
<dbReference type="Pfam" id="PF09430">
    <property type="entry name" value="EMC7_beta-sandw"/>
    <property type="match status" value="1"/>
</dbReference>
<evidence type="ECO:0000313" key="11">
    <source>
        <dbReference type="Proteomes" id="UP000006906"/>
    </source>
</evidence>
<dbReference type="InParanoid" id="A8ITL8"/>
<evidence type="ECO:0000256" key="8">
    <source>
        <dbReference type="SAM" id="SignalP"/>
    </source>
</evidence>
<evidence type="ECO:0000256" key="3">
    <source>
        <dbReference type="ARBA" id="ARBA00022729"/>
    </source>
</evidence>
<dbReference type="GO" id="GO:0072546">
    <property type="term" value="C:EMC complex"/>
    <property type="evidence" value="ECO:0000318"/>
    <property type="project" value="GO_Central"/>
</dbReference>
<dbReference type="InterPro" id="IPR019008">
    <property type="entry name" value="Beta_sandwich_EMC7"/>
</dbReference>
<evidence type="ECO:0000259" key="9">
    <source>
        <dbReference type="Pfam" id="PF09430"/>
    </source>
</evidence>
<comment type="subcellular location">
    <subcellularLocation>
        <location evidence="1">Membrane</location>
        <topology evidence="1">Single-pass membrane protein</topology>
    </subcellularLocation>
</comment>
<proteinExistence type="predicted"/>
<sequence>MNALCSLLLVLGLLGLASGQESGVIRGRVLVPPGVNHSTTTIILHTSTGEELRTYVNAEGAFAFHDVPSGVQLLQPFNLHLVYPEVRLEVNRKGVVSRAALSHNRNMVLNLPLTLRPAMEAAYYEKRKPFDAWSFIKSPYGIMIVFSLFAIVVFPRLKMDPEDYKEMQDAMKVQGGPGAGGAAGAIGGGQQAPRLRQ</sequence>
<feature type="signal peptide" evidence="8">
    <location>
        <begin position="1"/>
        <end position="19"/>
    </location>
</feature>
<dbReference type="Proteomes" id="UP000006906">
    <property type="component" value="Chromosome 7"/>
</dbReference>
<dbReference type="Gramene" id="PNW81050">
    <property type="protein sequence ID" value="PNW81050"/>
    <property type="gene ID" value="CHLRE_07g340650v5"/>
</dbReference>
<dbReference type="InterPro" id="IPR039163">
    <property type="entry name" value="EMC7"/>
</dbReference>
<evidence type="ECO:0000256" key="1">
    <source>
        <dbReference type="ARBA" id="ARBA00004167"/>
    </source>
</evidence>
<keyword evidence="2 7" id="KW-0812">Transmembrane</keyword>
<feature type="chain" id="PRO_5014297453" description="ER membrane protein complex subunit 7 beta-sandwich domain-containing protein" evidence="8">
    <location>
        <begin position="20"/>
        <end position="197"/>
    </location>
</feature>
<evidence type="ECO:0000256" key="2">
    <source>
        <dbReference type="ARBA" id="ARBA00022692"/>
    </source>
</evidence>
<dbReference type="STRING" id="3055.A8ITL8"/>
<evidence type="ECO:0000256" key="4">
    <source>
        <dbReference type="ARBA" id="ARBA00022989"/>
    </source>
</evidence>
<evidence type="ECO:0000313" key="10">
    <source>
        <dbReference type="EMBL" id="PNW81050.1"/>
    </source>
</evidence>
<dbReference type="RefSeq" id="XP_001692516.1">
    <property type="nucleotide sequence ID" value="XM_001692464.2"/>
</dbReference>
<dbReference type="PaxDb" id="3055-EDP03994"/>
<dbReference type="HOGENOM" id="CLU_073620_2_0_1"/>
<reference evidence="10 11" key="1">
    <citation type="journal article" date="2007" name="Science">
        <title>The Chlamydomonas genome reveals the evolution of key animal and plant functions.</title>
        <authorList>
            <person name="Merchant S.S."/>
            <person name="Prochnik S.E."/>
            <person name="Vallon O."/>
            <person name="Harris E.H."/>
            <person name="Karpowicz S.J."/>
            <person name="Witman G.B."/>
            <person name="Terry A."/>
            <person name="Salamov A."/>
            <person name="Fritz-Laylin L.K."/>
            <person name="Marechal-Drouard L."/>
            <person name="Marshall W.F."/>
            <person name="Qu L.H."/>
            <person name="Nelson D.R."/>
            <person name="Sanderfoot A.A."/>
            <person name="Spalding M.H."/>
            <person name="Kapitonov V.V."/>
            <person name="Ren Q."/>
            <person name="Ferris P."/>
            <person name="Lindquist E."/>
            <person name="Shapiro H."/>
            <person name="Lucas S.M."/>
            <person name="Grimwood J."/>
            <person name="Schmutz J."/>
            <person name="Cardol P."/>
            <person name="Cerutti H."/>
            <person name="Chanfreau G."/>
            <person name="Chen C.L."/>
            <person name="Cognat V."/>
            <person name="Croft M.T."/>
            <person name="Dent R."/>
            <person name="Dutcher S."/>
            <person name="Fernandez E."/>
            <person name="Fukuzawa H."/>
            <person name="Gonzalez-Ballester D."/>
            <person name="Gonzalez-Halphen D."/>
            <person name="Hallmann A."/>
            <person name="Hanikenne M."/>
            <person name="Hippler M."/>
            <person name="Inwood W."/>
            <person name="Jabbari K."/>
            <person name="Kalanon M."/>
            <person name="Kuras R."/>
            <person name="Lefebvre P.A."/>
            <person name="Lemaire S.D."/>
            <person name="Lobanov A.V."/>
            <person name="Lohr M."/>
            <person name="Manuell A."/>
            <person name="Meier I."/>
            <person name="Mets L."/>
            <person name="Mittag M."/>
            <person name="Mittelmeier T."/>
            <person name="Moroney J.V."/>
            <person name="Moseley J."/>
            <person name="Napoli C."/>
            <person name="Nedelcu A.M."/>
            <person name="Niyogi K."/>
            <person name="Novoselov S.V."/>
            <person name="Paulsen I.T."/>
            <person name="Pazour G."/>
            <person name="Purton S."/>
            <person name="Ral J.P."/>
            <person name="Riano-Pachon D.M."/>
            <person name="Riekhof W."/>
            <person name="Rymarquis L."/>
            <person name="Schroda M."/>
            <person name="Stern D."/>
            <person name="Umen J."/>
            <person name="Willows R."/>
            <person name="Wilson N."/>
            <person name="Zimmer S.L."/>
            <person name="Allmer J."/>
            <person name="Balk J."/>
            <person name="Bisova K."/>
            <person name="Chen C.J."/>
            <person name="Elias M."/>
            <person name="Gendler K."/>
            <person name="Hauser C."/>
            <person name="Lamb M.R."/>
            <person name="Ledford H."/>
            <person name="Long J.C."/>
            <person name="Minagawa J."/>
            <person name="Page M.D."/>
            <person name="Pan J."/>
            <person name="Pootakham W."/>
            <person name="Roje S."/>
            <person name="Rose A."/>
            <person name="Stahlberg E."/>
            <person name="Terauchi A.M."/>
            <person name="Yang P."/>
            <person name="Ball S."/>
            <person name="Bowler C."/>
            <person name="Dieckmann C.L."/>
            <person name="Gladyshev V.N."/>
            <person name="Green P."/>
            <person name="Jorgensen R."/>
            <person name="Mayfield S."/>
            <person name="Mueller-Roeber B."/>
            <person name="Rajamani S."/>
            <person name="Sayre R.T."/>
            <person name="Brokstein P."/>
            <person name="Dubchak I."/>
            <person name="Goodstein D."/>
            <person name="Hornick L."/>
            <person name="Huang Y.W."/>
            <person name="Jhaveri J."/>
            <person name="Luo Y."/>
            <person name="Martinez D."/>
            <person name="Ngau W.C."/>
            <person name="Otillar B."/>
            <person name="Poliakov A."/>
            <person name="Porter A."/>
            <person name="Szajkowski L."/>
            <person name="Werner G."/>
            <person name="Zhou K."/>
            <person name="Grigoriev I.V."/>
            <person name="Rokhsar D.S."/>
            <person name="Grossman A.R."/>
        </authorList>
    </citation>
    <scope>NUCLEOTIDE SEQUENCE [LARGE SCALE GENOMIC DNA]</scope>
    <source>
        <strain evidence="11">CC-503</strain>
    </source>
</reference>
<feature type="domain" description="ER membrane protein complex subunit 7 beta-sandwich" evidence="9">
    <location>
        <begin position="35"/>
        <end position="143"/>
    </location>
</feature>
<dbReference type="PANTHER" id="PTHR13605">
    <property type="entry name" value="ER MEMBRANE PROTEIN COMPLEX SUBUNIT 7"/>
    <property type="match status" value="1"/>
</dbReference>
<name>A8ITL8_CHLRE</name>
<dbReference type="OrthoDB" id="27095at2759"/>
<organism evidence="10 11">
    <name type="scientific">Chlamydomonas reinhardtii</name>
    <name type="common">Chlamydomonas smithii</name>
    <dbReference type="NCBI Taxonomy" id="3055"/>
    <lineage>
        <taxon>Eukaryota</taxon>
        <taxon>Viridiplantae</taxon>
        <taxon>Chlorophyta</taxon>
        <taxon>core chlorophytes</taxon>
        <taxon>Chlorophyceae</taxon>
        <taxon>CS clade</taxon>
        <taxon>Chlamydomonadales</taxon>
        <taxon>Chlamydomonadaceae</taxon>
        <taxon>Chlamydomonas</taxon>
    </lineage>
</organism>